<evidence type="ECO:0000313" key="3">
    <source>
        <dbReference type="EMBL" id="VDM99846.1"/>
    </source>
</evidence>
<reference evidence="5" key="1">
    <citation type="submission" date="2017-02" db="UniProtKB">
        <authorList>
            <consortium name="WormBaseParasite"/>
        </authorList>
    </citation>
    <scope>IDENTIFICATION</scope>
</reference>
<evidence type="ECO:0000313" key="5">
    <source>
        <dbReference type="WBParaSite" id="TCLT_0000340701-mRNA-1"/>
    </source>
</evidence>
<dbReference type="SUPFAM" id="SSF49899">
    <property type="entry name" value="Concanavalin A-like lectins/glucanases"/>
    <property type="match status" value="1"/>
</dbReference>
<gene>
    <name evidence="3" type="ORF">TCLT_LOCUS3399</name>
</gene>
<dbReference type="InterPro" id="IPR001791">
    <property type="entry name" value="Laminin_G"/>
</dbReference>
<dbReference type="Proteomes" id="UP000276776">
    <property type="component" value="Unassembled WGS sequence"/>
</dbReference>
<dbReference type="OrthoDB" id="6275838at2759"/>
<accession>A0A0N5CT49</accession>
<evidence type="ECO:0000313" key="4">
    <source>
        <dbReference type="Proteomes" id="UP000276776"/>
    </source>
</evidence>
<dbReference type="PROSITE" id="PS50025">
    <property type="entry name" value="LAM_G_DOMAIN"/>
    <property type="match status" value="1"/>
</dbReference>
<dbReference type="AlphaFoldDB" id="A0A0N5CT49"/>
<evidence type="ECO:0000259" key="2">
    <source>
        <dbReference type="PROSITE" id="PS50025"/>
    </source>
</evidence>
<dbReference type="CDD" id="cd00110">
    <property type="entry name" value="LamG"/>
    <property type="match status" value="1"/>
</dbReference>
<proteinExistence type="predicted"/>
<protein>
    <submittedName>
        <fullName evidence="5">LAM_G_DOMAIN domain-containing protein</fullName>
    </submittedName>
</protein>
<feature type="domain" description="Laminin G" evidence="2">
    <location>
        <begin position="304"/>
        <end position="373"/>
    </location>
</feature>
<dbReference type="WBParaSite" id="TCLT_0000340701-mRNA-1">
    <property type="protein sequence ID" value="TCLT_0000340701-mRNA-1"/>
    <property type="gene ID" value="TCLT_0000340701"/>
</dbReference>
<comment type="caution">
    <text evidence="1">Lacks conserved residue(s) required for the propagation of feature annotation.</text>
</comment>
<dbReference type="EMBL" id="UYYF01001415">
    <property type="protein sequence ID" value="VDM99846.1"/>
    <property type="molecule type" value="Genomic_DNA"/>
</dbReference>
<keyword evidence="4" id="KW-1185">Reference proteome</keyword>
<dbReference type="STRING" id="103827.A0A0N5CT49"/>
<dbReference type="InterPro" id="IPR013320">
    <property type="entry name" value="ConA-like_dom_sf"/>
</dbReference>
<name>A0A0N5CT49_THECL</name>
<sequence length="373" mass="41894">MQNKKIGYKENENAEVQVIKLGNTVPEEHIEPLWSSVQVHDDDEYDDSELCWRCNDKNVSDRCWKCVQTDGFMTISKNYVEEQRNLSIASTSKQLPRLAQLELDQKSTKHLRLCTFRGDNTYLSNDADIITSGKIEESSSALHSHCFFSSLRTSQGLFAQNDQLSVRDSILILSNAITAYSSLQITAKKLALLSLSSMSLSVPSSSIPILLTIPPAPPPTTLPSTLLTHSLPHTKRGTICHRELLSVYCTNNLVLNCFSKYSIFHLDNLSNSLNCALKQSCREYLKIFKCLILLLIIFMEGSNAILLSGAPDSYARYPKWVHTFENQLSLDFRTKQNNALLLYTDDGGVHGNFYALTIAGGKLQLDFRLKNNS</sequence>
<dbReference type="Gene3D" id="2.60.120.200">
    <property type="match status" value="1"/>
</dbReference>
<reference evidence="3 4" key="2">
    <citation type="submission" date="2018-11" db="EMBL/GenBank/DDBJ databases">
        <authorList>
            <consortium name="Pathogen Informatics"/>
        </authorList>
    </citation>
    <scope>NUCLEOTIDE SEQUENCE [LARGE SCALE GENOMIC DNA]</scope>
</reference>
<evidence type="ECO:0000256" key="1">
    <source>
        <dbReference type="PROSITE-ProRule" id="PRU00122"/>
    </source>
</evidence>
<organism evidence="5">
    <name type="scientific">Thelazia callipaeda</name>
    <name type="common">Oriental eyeworm</name>
    <name type="synonym">Parasitic nematode</name>
    <dbReference type="NCBI Taxonomy" id="103827"/>
    <lineage>
        <taxon>Eukaryota</taxon>
        <taxon>Metazoa</taxon>
        <taxon>Ecdysozoa</taxon>
        <taxon>Nematoda</taxon>
        <taxon>Chromadorea</taxon>
        <taxon>Rhabditida</taxon>
        <taxon>Spirurina</taxon>
        <taxon>Spiruromorpha</taxon>
        <taxon>Thelazioidea</taxon>
        <taxon>Thelaziidae</taxon>
        <taxon>Thelazia</taxon>
    </lineage>
</organism>